<evidence type="ECO:0000313" key="3">
    <source>
        <dbReference type="EMBL" id="KAJ4254458.1"/>
    </source>
</evidence>
<feature type="compositionally biased region" description="Low complexity" evidence="1">
    <location>
        <begin position="107"/>
        <end position="117"/>
    </location>
</feature>
<feature type="transmembrane region" description="Helical" evidence="2">
    <location>
        <begin position="59"/>
        <end position="86"/>
    </location>
</feature>
<feature type="region of interest" description="Disordered" evidence="1">
    <location>
        <begin position="19"/>
        <end position="46"/>
    </location>
</feature>
<organism evidence="3 4">
    <name type="scientific">Fusarium torreyae</name>
    <dbReference type="NCBI Taxonomy" id="1237075"/>
    <lineage>
        <taxon>Eukaryota</taxon>
        <taxon>Fungi</taxon>
        <taxon>Dikarya</taxon>
        <taxon>Ascomycota</taxon>
        <taxon>Pezizomycotina</taxon>
        <taxon>Sordariomycetes</taxon>
        <taxon>Hypocreomycetidae</taxon>
        <taxon>Hypocreales</taxon>
        <taxon>Nectriaceae</taxon>
        <taxon>Fusarium</taxon>
    </lineage>
</organism>
<reference evidence="3" key="1">
    <citation type="submission" date="2022-09" db="EMBL/GenBank/DDBJ databases">
        <title>Fusarium specimens isolated from Avocado Roots.</title>
        <authorList>
            <person name="Stajich J."/>
            <person name="Roper C."/>
            <person name="Heimlech-Rivalta G."/>
        </authorList>
    </citation>
    <scope>NUCLEOTIDE SEQUENCE</scope>
    <source>
        <strain evidence="3">CF00136</strain>
    </source>
</reference>
<gene>
    <name evidence="3" type="ORF">NW762_010056</name>
</gene>
<dbReference type="Proteomes" id="UP001152049">
    <property type="component" value="Unassembled WGS sequence"/>
</dbReference>
<sequence>MAYQQQHDQAGLEVYEDHASHAPEVSPQTQYTQVSKDPLPGYGQVVPPPRKGPFGLSTLALCALVAVITAVVIGAGVGGGLGAALASCKDSESSCLDRAAAATTAAECPTSTPTSSADADNKKFYEPTPPEDVKNLTMPDACKKLGASDEYTTPTGYIFKYRCSFDYPGNDIAPIIAYTAFDCMHACGMYTEANKDRKDAPECNSIAFDQQMSVQWEIRKANCWLKTGTRETFPESDHLHTFLYAERT</sequence>
<keyword evidence="4" id="KW-1185">Reference proteome</keyword>
<dbReference type="AlphaFoldDB" id="A0A9W8VAS0"/>
<evidence type="ECO:0000313" key="4">
    <source>
        <dbReference type="Proteomes" id="UP001152049"/>
    </source>
</evidence>
<comment type="caution">
    <text evidence="3">The sequence shown here is derived from an EMBL/GenBank/DDBJ whole genome shotgun (WGS) entry which is preliminary data.</text>
</comment>
<accession>A0A9W8VAS0</accession>
<proteinExistence type="predicted"/>
<keyword evidence="2" id="KW-0472">Membrane</keyword>
<keyword evidence="2" id="KW-1133">Transmembrane helix</keyword>
<feature type="compositionally biased region" description="Polar residues" evidence="1">
    <location>
        <begin position="26"/>
        <end position="35"/>
    </location>
</feature>
<keyword evidence="2" id="KW-0812">Transmembrane</keyword>
<name>A0A9W8VAS0_9HYPO</name>
<dbReference type="OrthoDB" id="5087186at2759"/>
<evidence type="ECO:0000256" key="1">
    <source>
        <dbReference type="SAM" id="MobiDB-lite"/>
    </source>
</evidence>
<dbReference type="EMBL" id="JAOQAZ010000022">
    <property type="protein sequence ID" value="KAJ4254458.1"/>
    <property type="molecule type" value="Genomic_DNA"/>
</dbReference>
<evidence type="ECO:0000256" key="2">
    <source>
        <dbReference type="SAM" id="Phobius"/>
    </source>
</evidence>
<feature type="region of interest" description="Disordered" evidence="1">
    <location>
        <begin position="107"/>
        <end position="130"/>
    </location>
</feature>
<protein>
    <submittedName>
        <fullName evidence="3">Uncharacterized protein</fullName>
    </submittedName>
</protein>